<protein>
    <submittedName>
        <fullName evidence="1">Uncharacterized protein</fullName>
    </submittedName>
</protein>
<comment type="caution">
    <text evidence="1">The sequence shown here is derived from an EMBL/GenBank/DDBJ whole genome shotgun (WGS) entry which is preliminary data.</text>
</comment>
<evidence type="ECO:0000313" key="2">
    <source>
        <dbReference type="Proteomes" id="UP000177594"/>
    </source>
</evidence>
<evidence type="ECO:0000313" key="1">
    <source>
        <dbReference type="EMBL" id="OGM97815.1"/>
    </source>
</evidence>
<organism evidence="1 2">
    <name type="scientific">Candidatus Yanofskybacteria bacterium RIFCSPHIGHO2_01_FULL_39_8b</name>
    <dbReference type="NCBI Taxonomy" id="1802659"/>
    <lineage>
        <taxon>Bacteria</taxon>
        <taxon>Candidatus Yanofskyibacteriota</taxon>
    </lineage>
</organism>
<dbReference type="AlphaFoldDB" id="A0A1F8ECY5"/>
<gene>
    <name evidence="1" type="ORF">A2817_02105</name>
</gene>
<dbReference type="EMBL" id="MGIZ01000047">
    <property type="protein sequence ID" value="OGM97815.1"/>
    <property type="molecule type" value="Genomic_DNA"/>
</dbReference>
<dbReference type="Proteomes" id="UP000177594">
    <property type="component" value="Unassembled WGS sequence"/>
</dbReference>
<proteinExistence type="predicted"/>
<name>A0A1F8ECY5_9BACT</name>
<sequence>MAMPFKEFLQKCIDALEKMSNENILSGLGELLTPKQKDWARAKLKAETIFLLKLKLENEKSIVKCC</sequence>
<accession>A0A1F8ECY5</accession>
<reference evidence="1 2" key="1">
    <citation type="journal article" date="2016" name="Nat. Commun.">
        <title>Thousands of microbial genomes shed light on interconnected biogeochemical processes in an aquifer system.</title>
        <authorList>
            <person name="Anantharaman K."/>
            <person name="Brown C.T."/>
            <person name="Hug L.A."/>
            <person name="Sharon I."/>
            <person name="Castelle C.J."/>
            <person name="Probst A.J."/>
            <person name="Thomas B.C."/>
            <person name="Singh A."/>
            <person name="Wilkins M.J."/>
            <person name="Karaoz U."/>
            <person name="Brodie E.L."/>
            <person name="Williams K.H."/>
            <person name="Hubbard S.S."/>
            <person name="Banfield J.F."/>
        </authorList>
    </citation>
    <scope>NUCLEOTIDE SEQUENCE [LARGE SCALE GENOMIC DNA]</scope>
</reference>